<dbReference type="EMBL" id="MVKX01000007">
    <property type="protein sequence ID" value="OOV81274.1"/>
    <property type="molecule type" value="Genomic_DNA"/>
</dbReference>
<evidence type="ECO:0000313" key="1">
    <source>
        <dbReference type="EMBL" id="OOV81274.1"/>
    </source>
</evidence>
<protein>
    <recommendedName>
        <fullName evidence="3">ArsR family transcriptional regulator</fullName>
    </recommendedName>
</protein>
<dbReference type="RefSeq" id="WP_078190839.1">
    <property type="nucleotide sequence ID" value="NZ_JAMCOZ010000009.1"/>
</dbReference>
<accession>A0A1T1GUJ8</accession>
<name>A0A1T1GUJ8_9GAMM</name>
<reference evidence="1 2" key="1">
    <citation type="submission" date="2017-02" db="EMBL/GenBank/DDBJ databases">
        <title>Acinetobacter sp. ANC 4945, whole genome shotgun sequencing project.</title>
        <authorList>
            <person name="Radolfova-Krizova L."/>
            <person name="Al Atrouni A."/>
            <person name="Nemec A."/>
        </authorList>
    </citation>
    <scope>NUCLEOTIDE SEQUENCE [LARGE SCALE GENOMIC DNA]</scope>
    <source>
        <strain evidence="1 2">ANC 4945</strain>
    </source>
</reference>
<sequence>MNTSYVKKFEEIKNVLVYIAFSTGEVTALELEENVTDWGRCQLNLHLKKLVEAGYLQSNGKQVERAYTATNKTKQLFGVK</sequence>
<keyword evidence="2" id="KW-1185">Reference proteome</keyword>
<organism evidence="1 2">
    <name type="scientific">Acinetobacter amyesii</name>
    <dbReference type="NCBI Taxonomy" id="2942470"/>
    <lineage>
        <taxon>Bacteria</taxon>
        <taxon>Pseudomonadati</taxon>
        <taxon>Pseudomonadota</taxon>
        <taxon>Gammaproteobacteria</taxon>
        <taxon>Moraxellales</taxon>
        <taxon>Moraxellaceae</taxon>
        <taxon>Acinetobacter</taxon>
    </lineage>
</organism>
<evidence type="ECO:0000313" key="2">
    <source>
        <dbReference type="Proteomes" id="UP000191160"/>
    </source>
</evidence>
<evidence type="ECO:0008006" key="3">
    <source>
        <dbReference type="Google" id="ProtNLM"/>
    </source>
</evidence>
<dbReference type="AlphaFoldDB" id="A0A1T1GUJ8"/>
<proteinExistence type="predicted"/>
<dbReference type="Proteomes" id="UP000191160">
    <property type="component" value="Unassembled WGS sequence"/>
</dbReference>
<comment type="caution">
    <text evidence="1">The sequence shown here is derived from an EMBL/GenBank/DDBJ whole genome shotgun (WGS) entry which is preliminary data.</text>
</comment>
<gene>
    <name evidence="1" type="ORF">B1202_12015</name>
</gene>